<keyword evidence="2" id="KW-1185">Reference proteome</keyword>
<evidence type="ECO:0000313" key="2">
    <source>
        <dbReference type="Proteomes" id="UP001164746"/>
    </source>
</evidence>
<dbReference type="EMBL" id="CP111022">
    <property type="protein sequence ID" value="WAR19464.1"/>
    <property type="molecule type" value="Genomic_DNA"/>
</dbReference>
<evidence type="ECO:0000313" key="1">
    <source>
        <dbReference type="EMBL" id="WAR19464.1"/>
    </source>
</evidence>
<evidence type="ECO:0008006" key="3">
    <source>
        <dbReference type="Google" id="ProtNLM"/>
    </source>
</evidence>
<proteinExistence type="predicted"/>
<organism evidence="1 2">
    <name type="scientific">Mya arenaria</name>
    <name type="common">Soft-shell clam</name>
    <dbReference type="NCBI Taxonomy" id="6604"/>
    <lineage>
        <taxon>Eukaryota</taxon>
        <taxon>Metazoa</taxon>
        <taxon>Spiralia</taxon>
        <taxon>Lophotrochozoa</taxon>
        <taxon>Mollusca</taxon>
        <taxon>Bivalvia</taxon>
        <taxon>Autobranchia</taxon>
        <taxon>Heteroconchia</taxon>
        <taxon>Euheterodonta</taxon>
        <taxon>Imparidentia</taxon>
        <taxon>Neoheterodontei</taxon>
        <taxon>Myida</taxon>
        <taxon>Myoidea</taxon>
        <taxon>Myidae</taxon>
        <taxon>Mya</taxon>
    </lineage>
</organism>
<name>A0ABY7FE64_MYAAR</name>
<dbReference type="Gene3D" id="3.30.420.10">
    <property type="entry name" value="Ribonuclease H-like superfamily/Ribonuclease H"/>
    <property type="match status" value="1"/>
</dbReference>
<gene>
    <name evidence="1" type="ORF">MAR_001302</name>
</gene>
<reference evidence="1" key="1">
    <citation type="submission" date="2022-11" db="EMBL/GenBank/DDBJ databases">
        <title>Centuries of genome instability and evolution in soft-shell clam transmissible cancer (bioRxiv).</title>
        <authorList>
            <person name="Hart S.F.M."/>
            <person name="Yonemitsu M.A."/>
            <person name="Giersch R.M."/>
            <person name="Beal B.F."/>
            <person name="Arriagada G."/>
            <person name="Davis B.W."/>
            <person name="Ostrander E.A."/>
            <person name="Goff S.P."/>
            <person name="Metzger M.J."/>
        </authorList>
    </citation>
    <scope>NUCLEOTIDE SEQUENCE</scope>
    <source>
        <strain evidence="1">MELC-2E11</strain>
        <tissue evidence="1">Siphon/mantle</tissue>
    </source>
</reference>
<dbReference type="Proteomes" id="UP001164746">
    <property type="component" value="Chromosome 11"/>
</dbReference>
<protein>
    <recommendedName>
        <fullName evidence="3">Tc1-like transposase DDE domain-containing protein</fullName>
    </recommendedName>
</protein>
<dbReference type="InterPro" id="IPR036397">
    <property type="entry name" value="RNaseH_sf"/>
</dbReference>
<accession>A0ABY7FE64</accession>
<sequence>MRDNGIHWLDDWPSESPDLNPIEMLWANLKTHMYRRACTTVYELVAAITKYWKSKVTAEKCNRYIDYVFKVAPVCVVMKGYATGDVPKKIFQ</sequence>